<protein>
    <submittedName>
        <fullName evidence="2">Uncharacterized protein</fullName>
    </submittedName>
</protein>
<dbReference type="Proteomes" id="UP001497482">
    <property type="component" value="Chromosome 12"/>
</dbReference>
<name>A0AAV2JGD6_KNICA</name>
<dbReference type="EMBL" id="OZ035834">
    <property type="protein sequence ID" value="CAL1575077.1"/>
    <property type="molecule type" value="Genomic_DNA"/>
</dbReference>
<proteinExistence type="predicted"/>
<evidence type="ECO:0000313" key="3">
    <source>
        <dbReference type="Proteomes" id="UP001497482"/>
    </source>
</evidence>
<keyword evidence="3" id="KW-1185">Reference proteome</keyword>
<gene>
    <name evidence="2" type="ORF">KC01_LOCUS6718</name>
</gene>
<evidence type="ECO:0000256" key="1">
    <source>
        <dbReference type="SAM" id="MobiDB-lite"/>
    </source>
</evidence>
<reference evidence="2 3" key="1">
    <citation type="submission" date="2024-04" db="EMBL/GenBank/DDBJ databases">
        <authorList>
            <person name="Waldvogel A.-M."/>
            <person name="Schoenle A."/>
        </authorList>
    </citation>
    <scope>NUCLEOTIDE SEQUENCE [LARGE SCALE GENOMIC DNA]</scope>
</reference>
<sequence>MVTLHNGCEEAELAQKERRACLCPDTPPPLHKVMCVKSTVHPSARASSGAAAADEAGYCASGSYTYK</sequence>
<organism evidence="2 3">
    <name type="scientific">Knipowitschia caucasica</name>
    <name type="common">Caucasian dwarf goby</name>
    <name type="synonym">Pomatoschistus caucasicus</name>
    <dbReference type="NCBI Taxonomy" id="637954"/>
    <lineage>
        <taxon>Eukaryota</taxon>
        <taxon>Metazoa</taxon>
        <taxon>Chordata</taxon>
        <taxon>Craniata</taxon>
        <taxon>Vertebrata</taxon>
        <taxon>Euteleostomi</taxon>
        <taxon>Actinopterygii</taxon>
        <taxon>Neopterygii</taxon>
        <taxon>Teleostei</taxon>
        <taxon>Neoteleostei</taxon>
        <taxon>Acanthomorphata</taxon>
        <taxon>Gobiaria</taxon>
        <taxon>Gobiiformes</taxon>
        <taxon>Gobioidei</taxon>
        <taxon>Gobiidae</taxon>
        <taxon>Gobiinae</taxon>
        <taxon>Knipowitschia</taxon>
    </lineage>
</organism>
<feature type="region of interest" description="Disordered" evidence="1">
    <location>
        <begin position="44"/>
        <end position="67"/>
    </location>
</feature>
<accession>A0AAV2JGD6</accession>
<dbReference type="AlphaFoldDB" id="A0AAV2JGD6"/>
<evidence type="ECO:0000313" key="2">
    <source>
        <dbReference type="EMBL" id="CAL1575077.1"/>
    </source>
</evidence>